<feature type="domain" description="Peptidase S74" evidence="1">
    <location>
        <begin position="29"/>
        <end position="134"/>
    </location>
</feature>
<evidence type="ECO:0000259" key="1">
    <source>
        <dbReference type="PROSITE" id="PS51688"/>
    </source>
</evidence>
<proteinExistence type="predicted"/>
<comment type="caution">
    <text evidence="2">The sequence shown here is derived from an EMBL/GenBank/DDBJ whole genome shotgun (WGS) entry which is preliminary data.</text>
</comment>
<name>A0ABT5UAE3_9GAMM</name>
<evidence type="ECO:0000313" key="3">
    <source>
        <dbReference type="Proteomes" id="UP001528823"/>
    </source>
</evidence>
<dbReference type="InterPro" id="IPR030392">
    <property type="entry name" value="S74_ICA"/>
</dbReference>
<evidence type="ECO:0000313" key="2">
    <source>
        <dbReference type="EMBL" id="MDE1462433.1"/>
    </source>
</evidence>
<dbReference type="Proteomes" id="UP001528823">
    <property type="component" value="Unassembled WGS sequence"/>
</dbReference>
<accession>A0ABT5UAE3</accession>
<sequence>MSITLTCSTSMGAKRYYDCRGVPNFMRFSDKSLKKNTAQVDKALEKVSKLKGVSFNWKSAEEAGIENLPQGKDIGVTAQDVEKVLPELVKDVPVKKTDGTTPTLKTINYAGLVGVLIEAVKELKKENQELRQQVGL</sequence>
<dbReference type="EMBL" id="JAPMOU010000011">
    <property type="protein sequence ID" value="MDE1462433.1"/>
    <property type="molecule type" value="Genomic_DNA"/>
</dbReference>
<gene>
    <name evidence="2" type="ORF">ORQ98_10660</name>
</gene>
<protein>
    <submittedName>
        <fullName evidence="2">Tail fiber domain-containing protein</fullName>
    </submittedName>
</protein>
<dbReference type="PROSITE" id="PS51688">
    <property type="entry name" value="ICA"/>
    <property type="match status" value="1"/>
</dbReference>
<reference evidence="2 3" key="1">
    <citation type="submission" date="2022-11" db="EMBL/GenBank/DDBJ databases">
        <title>Spartinivicinus poritis sp. nov., isolated from scleractinian coral Porites lutea.</title>
        <authorList>
            <person name="Zhang G."/>
            <person name="Cai L."/>
            <person name="Wei Q."/>
        </authorList>
    </citation>
    <scope>NUCLEOTIDE SEQUENCE [LARGE SCALE GENOMIC DNA]</scope>
    <source>
        <strain evidence="2 3">A2-2</strain>
    </source>
</reference>
<dbReference type="Pfam" id="PF13884">
    <property type="entry name" value="Peptidase_S74"/>
    <property type="match status" value="1"/>
</dbReference>
<dbReference type="RefSeq" id="WP_274688788.1">
    <property type="nucleotide sequence ID" value="NZ_JAPMOU010000011.1"/>
</dbReference>
<keyword evidence="3" id="KW-1185">Reference proteome</keyword>
<organism evidence="2 3">
    <name type="scientific">Spartinivicinus poritis</name>
    <dbReference type="NCBI Taxonomy" id="2994640"/>
    <lineage>
        <taxon>Bacteria</taxon>
        <taxon>Pseudomonadati</taxon>
        <taxon>Pseudomonadota</taxon>
        <taxon>Gammaproteobacteria</taxon>
        <taxon>Oceanospirillales</taxon>
        <taxon>Zooshikellaceae</taxon>
        <taxon>Spartinivicinus</taxon>
    </lineage>
</organism>